<feature type="compositionally biased region" description="Basic and acidic residues" evidence="1">
    <location>
        <begin position="211"/>
        <end position="248"/>
    </location>
</feature>
<reference evidence="2 3" key="1">
    <citation type="submission" date="2024-01" db="EMBL/GenBank/DDBJ databases">
        <title>Comparative genomics of Cryptococcus and Kwoniella reveals pathogenesis evolution and contrasting modes of karyotype evolution via chromosome fusion or intercentromeric recombination.</title>
        <authorList>
            <person name="Coelho M.A."/>
            <person name="David-Palma M."/>
            <person name="Shea T."/>
            <person name="Bowers K."/>
            <person name="McGinley-Smith S."/>
            <person name="Mohammad A.W."/>
            <person name="Gnirke A."/>
            <person name="Yurkov A.M."/>
            <person name="Nowrousian M."/>
            <person name="Sun S."/>
            <person name="Cuomo C.A."/>
            <person name="Heitman J."/>
        </authorList>
    </citation>
    <scope>NUCLEOTIDE SEQUENCE [LARGE SCALE GENOMIC DNA]</scope>
    <source>
        <strain evidence="2 3">CBS 6074</strain>
    </source>
</reference>
<evidence type="ECO:0000313" key="2">
    <source>
        <dbReference type="EMBL" id="WWC91737.1"/>
    </source>
</evidence>
<feature type="compositionally biased region" description="Basic residues" evidence="1">
    <location>
        <begin position="400"/>
        <end position="412"/>
    </location>
</feature>
<proteinExistence type="predicted"/>
<evidence type="ECO:0000256" key="1">
    <source>
        <dbReference type="SAM" id="MobiDB-lite"/>
    </source>
</evidence>
<feature type="compositionally biased region" description="Basic and acidic residues" evidence="1">
    <location>
        <begin position="181"/>
        <end position="201"/>
    </location>
</feature>
<gene>
    <name evidence="2" type="ORF">L201_006684</name>
</gene>
<dbReference type="PANTHER" id="PTHR40132">
    <property type="entry name" value="PRE-MRNA-SPLICING FACTOR 38B"/>
    <property type="match status" value="1"/>
</dbReference>
<feature type="compositionally biased region" description="Basic and acidic residues" evidence="1">
    <location>
        <begin position="140"/>
        <end position="161"/>
    </location>
</feature>
<organism evidence="2 3">
    <name type="scientific">Kwoniella dendrophila CBS 6074</name>
    <dbReference type="NCBI Taxonomy" id="1295534"/>
    <lineage>
        <taxon>Eukaryota</taxon>
        <taxon>Fungi</taxon>
        <taxon>Dikarya</taxon>
        <taxon>Basidiomycota</taxon>
        <taxon>Agaricomycotina</taxon>
        <taxon>Tremellomycetes</taxon>
        <taxon>Tremellales</taxon>
        <taxon>Cryptococcaceae</taxon>
        <taxon>Kwoniella</taxon>
    </lineage>
</organism>
<evidence type="ECO:0008006" key="4">
    <source>
        <dbReference type="Google" id="ProtNLM"/>
    </source>
</evidence>
<evidence type="ECO:0000313" key="3">
    <source>
        <dbReference type="Proteomes" id="UP001355207"/>
    </source>
</evidence>
<name>A0AAX4K4G8_9TREE</name>
<feature type="compositionally biased region" description="Basic and acidic residues" evidence="1">
    <location>
        <begin position="477"/>
        <end position="491"/>
    </location>
</feature>
<feature type="region of interest" description="Disordered" evidence="1">
    <location>
        <begin position="349"/>
        <end position="491"/>
    </location>
</feature>
<keyword evidence="3" id="KW-1185">Reference proteome</keyword>
<dbReference type="EMBL" id="CP144106">
    <property type="protein sequence ID" value="WWC91737.1"/>
    <property type="molecule type" value="Genomic_DNA"/>
</dbReference>
<dbReference type="GeneID" id="91097353"/>
<dbReference type="AlphaFoldDB" id="A0AAX4K4G8"/>
<feature type="compositionally biased region" description="Low complexity" evidence="1">
    <location>
        <begin position="291"/>
        <end position="301"/>
    </location>
</feature>
<feature type="compositionally biased region" description="Low complexity" evidence="1">
    <location>
        <begin position="90"/>
        <end position="100"/>
    </location>
</feature>
<dbReference type="PANTHER" id="PTHR40132:SF1">
    <property type="entry name" value="PRE-MRNA-SPLICING FACTOR 38B"/>
    <property type="match status" value="1"/>
</dbReference>
<dbReference type="RefSeq" id="XP_066078499.1">
    <property type="nucleotide sequence ID" value="XM_066222402.1"/>
</dbReference>
<accession>A0AAX4K4G8</accession>
<protein>
    <recommendedName>
        <fullName evidence="4">Spp2/MOS2 G-patch domain-containing protein</fullName>
    </recommendedName>
</protein>
<feature type="compositionally biased region" description="Basic and acidic residues" evidence="1">
    <location>
        <begin position="436"/>
        <end position="450"/>
    </location>
</feature>
<dbReference type="Proteomes" id="UP001355207">
    <property type="component" value="Chromosome 9"/>
</dbReference>
<feature type="region of interest" description="Disordered" evidence="1">
    <location>
        <begin position="90"/>
        <end position="315"/>
    </location>
</feature>
<sequence>MSMNNVVNNLVRAAAGISSTISDKDLDAHVAKLLAEEAKARELKWSELGLTGLLGNSLNRDESPDTNIPKTNKRFLASVIRNVDGHNSALLKSQAQSASYARDERRGESSRSGGGGVGNRLFGGALRDMGRNTSKKAKGKERERDHHHSDRRWDDGDDRDKRRSRRYEEDEDYDSRRQRHERSSRFNEDNEDRYTSRDRSKDRYRHRDRSRSRDRNRDMDSNRRKDGKNGREISGRHTESSRRDKLEPEGDISSTRKQKCAVERENQLRGFKQTSPSRNVDGAAIKDSRSKSPSPSLSRSPSPIPSPISKMDKYFSQTYDPRLDFSSVPKEGLIQDVGWDNMLAVLKEKGRKKRHHSPSLSESHDIPLPPEGILLSTSKRRYYEDDEDEYELSKRLEKKERKKSKEQRKKRRGSYDDYDSEEEERERKKEKKRKERKEQKLKEKDDDEKYKHLKKEGGTNLKNGGNGSGSGILDGYEYVKKGGQREWDKGK</sequence>